<dbReference type="PROSITE" id="PS51635">
    <property type="entry name" value="PNPLA"/>
    <property type="match status" value="1"/>
</dbReference>
<evidence type="ECO:0000256" key="3">
    <source>
        <dbReference type="ARBA" id="ARBA00023098"/>
    </source>
</evidence>
<reference evidence="6 7" key="1">
    <citation type="submission" date="2019-02" db="EMBL/GenBank/DDBJ databases">
        <title>Genomic Encyclopedia of Type Strains, Phase IV (KMG-IV): sequencing the most valuable type-strain genomes for metagenomic binning, comparative biology and taxonomic classification.</title>
        <authorList>
            <person name="Goeker M."/>
        </authorList>
    </citation>
    <scope>NUCLEOTIDE SEQUENCE [LARGE SCALE GENOMIC DNA]</scope>
    <source>
        <strain evidence="6 7">DSM 10617</strain>
    </source>
</reference>
<dbReference type="PANTHER" id="PTHR14226:SF78">
    <property type="entry name" value="SLR0060 PROTEIN"/>
    <property type="match status" value="1"/>
</dbReference>
<proteinExistence type="predicted"/>
<dbReference type="InterPro" id="IPR050301">
    <property type="entry name" value="NTE"/>
</dbReference>
<feature type="active site" description="Nucleophile" evidence="4">
    <location>
        <position position="46"/>
    </location>
</feature>
<keyword evidence="1 4" id="KW-0378">Hydrolase</keyword>
<feature type="short sequence motif" description="DGA/G" evidence="4">
    <location>
        <begin position="194"/>
        <end position="196"/>
    </location>
</feature>
<keyword evidence="7" id="KW-1185">Reference proteome</keyword>
<name>A0A4Q7LS01_9BURK</name>
<comment type="caution">
    <text evidence="6">The sequence shown here is derived from an EMBL/GenBank/DDBJ whole genome shotgun (WGS) entry which is preliminary data.</text>
</comment>
<sequence>MNGFRKPVRLSLALQGGGAHGAYTWGVLDALLADGRWAFDAVSGSSAGALNAIVLADGLARGGGDPDVARAALAAFWAEVGTVLPFEWFAGGDPDQPGLAPMARVALQWTQLLSPYQLNPLGLNPLRELLLRCVDFERLRAASPLRLHIAATSARTGALRLFREHELTVDMAMASACLPTLHHAVEVDGEAWWDGGYSANPALSPLVEPSPDGRPQADDLLIVMLSPLAYAAPGAKAPTSVAEIRARAAEIAFNATFRCEAAQLGAACDAAAAESWLAARLAGPRQRRLCRLRWHLIDAQDALAPLASETKLLAHRPFLEKLHGLGHARAQLWQEGDAARVGKSSTVHLPTWFA</sequence>
<feature type="domain" description="PNPLA" evidence="5">
    <location>
        <begin position="12"/>
        <end position="207"/>
    </location>
</feature>
<evidence type="ECO:0000259" key="5">
    <source>
        <dbReference type="PROSITE" id="PS51635"/>
    </source>
</evidence>
<accession>A0A4Q7LS01</accession>
<keyword evidence="3 4" id="KW-0443">Lipid metabolism</keyword>
<evidence type="ECO:0000256" key="2">
    <source>
        <dbReference type="ARBA" id="ARBA00022963"/>
    </source>
</evidence>
<dbReference type="RefSeq" id="WP_130481595.1">
    <property type="nucleotide sequence ID" value="NZ_SGWV01000008.1"/>
</dbReference>
<feature type="active site" description="Proton acceptor" evidence="4">
    <location>
        <position position="194"/>
    </location>
</feature>
<dbReference type="PANTHER" id="PTHR14226">
    <property type="entry name" value="NEUROPATHY TARGET ESTERASE/SWISS CHEESE D.MELANOGASTER"/>
    <property type="match status" value="1"/>
</dbReference>
<evidence type="ECO:0000313" key="6">
    <source>
        <dbReference type="EMBL" id="RZS57193.1"/>
    </source>
</evidence>
<dbReference type="AlphaFoldDB" id="A0A4Q7LS01"/>
<protein>
    <submittedName>
        <fullName evidence="6">NTE family protein</fullName>
    </submittedName>
</protein>
<feature type="short sequence motif" description="GXSXG" evidence="4">
    <location>
        <begin position="44"/>
        <end position="48"/>
    </location>
</feature>
<gene>
    <name evidence="6" type="ORF">EV685_1761</name>
</gene>
<dbReference type="SUPFAM" id="SSF52151">
    <property type="entry name" value="FabD/lysophospholipase-like"/>
    <property type="match status" value="1"/>
</dbReference>
<dbReference type="Pfam" id="PF01734">
    <property type="entry name" value="Patatin"/>
    <property type="match status" value="1"/>
</dbReference>
<dbReference type="OrthoDB" id="9770965at2"/>
<dbReference type="Gene3D" id="3.40.1090.10">
    <property type="entry name" value="Cytosolic phospholipase A2 catalytic domain"/>
    <property type="match status" value="2"/>
</dbReference>
<dbReference type="GO" id="GO:0016042">
    <property type="term" value="P:lipid catabolic process"/>
    <property type="evidence" value="ECO:0007669"/>
    <property type="project" value="UniProtKB-UniRule"/>
</dbReference>
<dbReference type="GO" id="GO:0016787">
    <property type="term" value="F:hydrolase activity"/>
    <property type="evidence" value="ECO:0007669"/>
    <property type="project" value="UniProtKB-UniRule"/>
</dbReference>
<dbReference type="InterPro" id="IPR002641">
    <property type="entry name" value="PNPLA_dom"/>
</dbReference>
<evidence type="ECO:0000256" key="1">
    <source>
        <dbReference type="ARBA" id="ARBA00022801"/>
    </source>
</evidence>
<evidence type="ECO:0000256" key="4">
    <source>
        <dbReference type="PROSITE-ProRule" id="PRU01161"/>
    </source>
</evidence>
<dbReference type="InterPro" id="IPR016035">
    <property type="entry name" value="Acyl_Trfase/lysoPLipase"/>
</dbReference>
<dbReference type="Proteomes" id="UP000293433">
    <property type="component" value="Unassembled WGS sequence"/>
</dbReference>
<dbReference type="EMBL" id="SGWV01000008">
    <property type="protein sequence ID" value="RZS57193.1"/>
    <property type="molecule type" value="Genomic_DNA"/>
</dbReference>
<organism evidence="6 7">
    <name type="scientific">Sphaerotilus mobilis</name>
    <dbReference type="NCBI Taxonomy" id="47994"/>
    <lineage>
        <taxon>Bacteria</taxon>
        <taxon>Pseudomonadati</taxon>
        <taxon>Pseudomonadota</taxon>
        <taxon>Betaproteobacteria</taxon>
        <taxon>Burkholderiales</taxon>
        <taxon>Sphaerotilaceae</taxon>
        <taxon>Sphaerotilus</taxon>
    </lineage>
</organism>
<feature type="short sequence motif" description="GXGXXG" evidence="4">
    <location>
        <begin position="16"/>
        <end position="21"/>
    </location>
</feature>
<keyword evidence="2 4" id="KW-0442">Lipid degradation</keyword>
<evidence type="ECO:0000313" key="7">
    <source>
        <dbReference type="Proteomes" id="UP000293433"/>
    </source>
</evidence>